<comment type="similarity">
    <text evidence="2 8">Belongs to the type IA topoisomerase family.</text>
</comment>
<evidence type="ECO:0000256" key="7">
    <source>
        <dbReference type="ARBA" id="ARBA00023235"/>
    </source>
</evidence>
<dbReference type="InterPro" id="IPR023405">
    <property type="entry name" value="Topo_IA_core_domain"/>
</dbReference>
<sequence length="764" mass="85600">MGKNLVIVESPAKAKTIQQFLGKDFSVKSSFGHIRDLHTNTISVDIEHGFKPEYVIPEDKKKLVQELENAAKSADIVWLASDEDREGEAIAWHLKETLGLKDSNTKRIAFHEITKNAILAAIASPRDVDMNLVNAQQARRVLDRLVGFELSPVLWRRIQPKLSAGRVQSVALRLIVDKEREIIGFKPSRFYRTEGLFLTPEKIQVKGVLDKRFPDIETASAFVEKATASEWKVTGIEKKTGTRSPGAPFTTSTLQQEAARKLRFSVRQTMSIAQKLYEEGIITYMRTDSTNLSSLAINTAKQYITDNFGEEYSKPRQFKTKSKGAQEAHEAIRPTYIDRTDIEGTAQEKKLYRLIRERTLASQMSDARIEKTEITIGSDNMEETFGLQAVKIVFDGFMKIYSEGPSEDGKNEEDSLPTLPGLEKGQNMEMTALHCESKFTPAPARYTEGTLVKKLEELGIGRPSTYDPTISTLKTKRGYIYQGDIPGKQEAVTDIVWENGQIERKSGTVTVGAEKNRLIPHNVGIVVCDYLVKGFERIMDYGFTADVEKYFDKIAEGKMEWSALIAGFYKDFHKSVENSPTPDPEARELGTDPATGAKILAKFGKYGAYAEKTDRNGNSEYVSLADDMLIESVTLEEVLKLFAFPKELGNSDYGEVAIHKGPYGPYIKCAGKNYPLPKGTDPYSVTLEEAVEIIRNKLEKVSAPLLSIPEEDITVLDGRFGPYIRHNGNNYKIPKDIDAARITPEQCREIISSTQPAKRKSKKK</sequence>
<feature type="domain" description="Topo IA-type catalytic" evidence="11">
    <location>
        <begin position="129"/>
        <end position="576"/>
    </location>
</feature>
<keyword evidence="6 8" id="KW-0238">DNA-binding</keyword>
<feature type="site" description="Interaction with DNA" evidence="8">
    <location>
        <position position="140"/>
    </location>
</feature>
<dbReference type="Pfam" id="PF01131">
    <property type="entry name" value="Topoisom_bac"/>
    <property type="match status" value="1"/>
</dbReference>
<evidence type="ECO:0000256" key="3">
    <source>
        <dbReference type="ARBA" id="ARBA00022723"/>
    </source>
</evidence>
<dbReference type="CDD" id="cd00186">
    <property type="entry name" value="TOP1Ac"/>
    <property type="match status" value="1"/>
</dbReference>
<comment type="subunit">
    <text evidence="8">Monomer.</text>
</comment>
<feature type="domain" description="Toprim" evidence="10">
    <location>
        <begin position="3"/>
        <end position="113"/>
    </location>
</feature>
<dbReference type="Gene3D" id="2.70.20.10">
    <property type="entry name" value="Topoisomerase I, domain 3"/>
    <property type="match status" value="1"/>
</dbReference>
<feature type="site" description="Interaction with DNA" evidence="8">
    <location>
        <position position="477"/>
    </location>
</feature>
<dbReference type="InterPro" id="IPR006171">
    <property type="entry name" value="TOPRIM_dom"/>
</dbReference>
<evidence type="ECO:0000256" key="2">
    <source>
        <dbReference type="ARBA" id="ARBA00009446"/>
    </source>
</evidence>
<dbReference type="EMBL" id="JADIMA010000045">
    <property type="protein sequence ID" value="MBO8473001.1"/>
    <property type="molecule type" value="Genomic_DNA"/>
</dbReference>
<dbReference type="SMART" id="SM00437">
    <property type="entry name" value="TOP1Ac"/>
    <property type="match status" value="1"/>
</dbReference>
<dbReference type="InterPro" id="IPR003601">
    <property type="entry name" value="Topo_IA_2"/>
</dbReference>
<dbReference type="InterPro" id="IPR005733">
    <property type="entry name" value="TopoI_bac-type"/>
</dbReference>
<dbReference type="InterPro" id="IPR013825">
    <property type="entry name" value="Topo_IA_cen_sub2"/>
</dbReference>
<dbReference type="EC" id="5.6.2.1" evidence="8"/>
<evidence type="ECO:0000256" key="6">
    <source>
        <dbReference type="ARBA" id="ARBA00023125"/>
    </source>
</evidence>
<feature type="active site" description="O-(5'-phospho-DNA)-tyrosine intermediate" evidence="8">
    <location>
        <position position="284"/>
    </location>
</feature>
<dbReference type="InterPro" id="IPR013826">
    <property type="entry name" value="Topo_IA_cen_sub3"/>
</dbReference>
<reference evidence="12" key="1">
    <citation type="submission" date="2020-10" db="EMBL/GenBank/DDBJ databases">
        <authorList>
            <person name="Gilroy R."/>
        </authorList>
    </citation>
    <scope>NUCLEOTIDE SEQUENCE</scope>
    <source>
        <strain evidence="12">B1-8020</strain>
    </source>
</reference>
<dbReference type="CDD" id="cd03363">
    <property type="entry name" value="TOPRIM_TopoIA_TopoI"/>
    <property type="match status" value="1"/>
</dbReference>
<keyword evidence="5 8" id="KW-0799">Topoisomerase</keyword>
<dbReference type="PANTHER" id="PTHR42785:SF1">
    <property type="entry name" value="DNA TOPOISOMERASE"/>
    <property type="match status" value="1"/>
</dbReference>
<dbReference type="InterPro" id="IPR023406">
    <property type="entry name" value="Topo_IA_AS"/>
</dbReference>
<dbReference type="GO" id="GO:0003917">
    <property type="term" value="F:DNA topoisomerase type I (single strand cut, ATP-independent) activity"/>
    <property type="evidence" value="ECO:0007669"/>
    <property type="project" value="UniProtKB-UniRule"/>
</dbReference>
<evidence type="ECO:0000256" key="1">
    <source>
        <dbReference type="ARBA" id="ARBA00000213"/>
    </source>
</evidence>
<dbReference type="Pfam" id="PF01751">
    <property type="entry name" value="Toprim"/>
    <property type="match status" value="1"/>
</dbReference>
<dbReference type="Gene3D" id="1.10.290.10">
    <property type="entry name" value="Topoisomerase I, domain 4"/>
    <property type="match status" value="1"/>
</dbReference>
<dbReference type="PRINTS" id="PR00417">
    <property type="entry name" value="PRTPISMRASEI"/>
</dbReference>
<dbReference type="SUPFAM" id="SSF56712">
    <property type="entry name" value="Prokaryotic type I DNA topoisomerase"/>
    <property type="match status" value="1"/>
</dbReference>
<feature type="site" description="Interaction with DNA" evidence="8">
    <location>
        <position position="139"/>
    </location>
</feature>
<dbReference type="Gene3D" id="1.10.460.10">
    <property type="entry name" value="Topoisomerase I, domain 2"/>
    <property type="match status" value="1"/>
</dbReference>
<dbReference type="Gene3D" id="3.40.50.140">
    <property type="match status" value="1"/>
</dbReference>
<evidence type="ECO:0000256" key="9">
    <source>
        <dbReference type="SAM" id="MobiDB-lite"/>
    </source>
</evidence>
<feature type="site" description="Interaction with DNA" evidence="8">
    <location>
        <position position="286"/>
    </location>
</feature>
<dbReference type="Pfam" id="PF13368">
    <property type="entry name" value="Toprim_C_rpt"/>
    <property type="match status" value="3"/>
</dbReference>
<feature type="site" description="Interaction with DNA" evidence="8">
    <location>
        <position position="33"/>
    </location>
</feature>
<dbReference type="InterPro" id="IPR025589">
    <property type="entry name" value="Toprim_C_rpt"/>
</dbReference>
<protein>
    <recommendedName>
        <fullName evidence="8">DNA topoisomerase 1</fullName>
        <ecNumber evidence="8">5.6.2.1</ecNumber>
    </recommendedName>
    <alternativeName>
        <fullName evidence="8">DNA topoisomerase I</fullName>
    </alternativeName>
</protein>
<evidence type="ECO:0000256" key="8">
    <source>
        <dbReference type="HAMAP-Rule" id="MF_00952"/>
    </source>
</evidence>
<keyword evidence="3" id="KW-0479">Metal-binding</keyword>
<accession>A0A9D9IJ17</accession>
<dbReference type="InterPro" id="IPR003602">
    <property type="entry name" value="Topo_IA_DNA-bd_dom"/>
</dbReference>
<dbReference type="PROSITE" id="PS50880">
    <property type="entry name" value="TOPRIM"/>
    <property type="match status" value="1"/>
</dbReference>
<comment type="caution">
    <text evidence="8">Lacks conserved residue(s) required for the propagation of feature annotation.</text>
</comment>
<keyword evidence="4" id="KW-0460">Magnesium</keyword>
<dbReference type="Proteomes" id="UP000823604">
    <property type="component" value="Unassembled WGS sequence"/>
</dbReference>
<dbReference type="InterPro" id="IPR034149">
    <property type="entry name" value="TOPRIM_TopoI"/>
</dbReference>
<evidence type="ECO:0000313" key="13">
    <source>
        <dbReference type="Proteomes" id="UP000823604"/>
    </source>
</evidence>
<feature type="region of interest" description="Interaction with DNA" evidence="8">
    <location>
        <begin position="163"/>
        <end position="168"/>
    </location>
</feature>
<feature type="site" description="Interaction with DNA" evidence="8">
    <location>
        <position position="143"/>
    </location>
</feature>
<dbReference type="AlphaFoldDB" id="A0A9D9IJ17"/>
<reference evidence="12" key="2">
    <citation type="journal article" date="2021" name="PeerJ">
        <title>Extensive microbial diversity within the chicken gut microbiome revealed by metagenomics and culture.</title>
        <authorList>
            <person name="Gilroy R."/>
            <person name="Ravi A."/>
            <person name="Getino M."/>
            <person name="Pursley I."/>
            <person name="Horton D.L."/>
            <person name="Alikhan N.F."/>
            <person name="Baker D."/>
            <person name="Gharbi K."/>
            <person name="Hall N."/>
            <person name="Watson M."/>
            <person name="Adriaenssens E.M."/>
            <person name="Foster-Nyarko E."/>
            <person name="Jarju S."/>
            <person name="Secka A."/>
            <person name="Antonio M."/>
            <person name="Oren A."/>
            <person name="Chaudhuri R.R."/>
            <person name="La Ragione R."/>
            <person name="Hildebrand F."/>
            <person name="Pallen M.J."/>
        </authorList>
    </citation>
    <scope>NUCLEOTIDE SEQUENCE</scope>
    <source>
        <strain evidence="12">B1-8020</strain>
    </source>
</reference>
<dbReference type="SMART" id="SM00493">
    <property type="entry name" value="TOPRIM"/>
    <property type="match status" value="1"/>
</dbReference>
<dbReference type="InterPro" id="IPR013497">
    <property type="entry name" value="Topo_IA_cen"/>
</dbReference>
<dbReference type="InterPro" id="IPR013824">
    <property type="entry name" value="Topo_IA_cen_sub1"/>
</dbReference>
<name>A0A9D9IJ17_9BACT</name>
<dbReference type="GO" id="GO:0003677">
    <property type="term" value="F:DNA binding"/>
    <property type="evidence" value="ECO:0007669"/>
    <property type="project" value="UniProtKB-KW"/>
</dbReference>
<keyword evidence="7 8" id="KW-0413">Isomerase</keyword>
<dbReference type="NCBIfam" id="TIGR01051">
    <property type="entry name" value="topA_bact"/>
    <property type="match status" value="1"/>
</dbReference>
<dbReference type="GO" id="GO:0046872">
    <property type="term" value="F:metal ion binding"/>
    <property type="evidence" value="ECO:0007669"/>
    <property type="project" value="UniProtKB-KW"/>
</dbReference>
<feature type="region of interest" description="Disordered" evidence="9">
    <location>
        <begin position="403"/>
        <end position="423"/>
    </location>
</feature>
<evidence type="ECO:0000256" key="4">
    <source>
        <dbReference type="ARBA" id="ARBA00022842"/>
    </source>
</evidence>
<feature type="site" description="Interaction with DNA" evidence="8">
    <location>
        <position position="155"/>
    </location>
</feature>
<proteinExistence type="inferred from homology"/>
<comment type="caution">
    <text evidence="12">The sequence shown here is derived from an EMBL/GenBank/DDBJ whole genome shotgun (WGS) entry which is preliminary data.</text>
</comment>
<evidence type="ECO:0000313" key="12">
    <source>
        <dbReference type="EMBL" id="MBO8473001.1"/>
    </source>
</evidence>
<dbReference type="InterPro" id="IPR000380">
    <property type="entry name" value="Topo_IA"/>
</dbReference>
<dbReference type="PANTHER" id="PTHR42785">
    <property type="entry name" value="DNA TOPOISOMERASE, TYPE IA, CORE"/>
    <property type="match status" value="1"/>
</dbReference>
<comment type="catalytic activity">
    <reaction evidence="1 8">
        <text>ATP-independent breakage of single-stranded DNA, followed by passage and rejoining.</text>
        <dbReference type="EC" id="5.6.2.1"/>
    </reaction>
</comment>
<dbReference type="PROSITE" id="PS52039">
    <property type="entry name" value="TOPO_IA_2"/>
    <property type="match status" value="1"/>
</dbReference>
<evidence type="ECO:0000259" key="11">
    <source>
        <dbReference type="PROSITE" id="PS52039"/>
    </source>
</evidence>
<comment type="function">
    <text evidence="8">Releases the supercoiling and torsional tension of DNA, which is introduced during the DNA replication and transcription, by transiently cleaving and rejoining one strand of the DNA duplex. Introduces a single-strand break via transesterification at a target site in duplex DNA. The scissile phosphodiester is attacked by the catalytic tyrosine of the enzyme, resulting in the formation of a DNA-(5'-phosphotyrosyl)-enzyme intermediate and the expulsion of a 3'-OH DNA strand. The free DNA strand then undergoes passage around the unbroken strand, thus removing DNA supercoils. Finally, in the religation step, the DNA 3'-OH attacks the covalent intermediate to expel the active-site tyrosine and restore the DNA phosphodiester backbone.</text>
</comment>
<gene>
    <name evidence="8 12" type="primary">topA</name>
    <name evidence="12" type="ORF">IAB81_05170</name>
</gene>
<evidence type="ECO:0000259" key="10">
    <source>
        <dbReference type="PROSITE" id="PS50880"/>
    </source>
</evidence>
<dbReference type="InterPro" id="IPR028612">
    <property type="entry name" value="Topoisom_1_IA"/>
</dbReference>
<dbReference type="SMART" id="SM00436">
    <property type="entry name" value="TOP1Bc"/>
    <property type="match status" value="1"/>
</dbReference>
<dbReference type="HAMAP" id="MF_00952">
    <property type="entry name" value="Topoisom_1_prok"/>
    <property type="match status" value="1"/>
</dbReference>
<organism evidence="12 13">
    <name type="scientific">Candidatus Merdivivens pullicola</name>
    <dbReference type="NCBI Taxonomy" id="2840872"/>
    <lineage>
        <taxon>Bacteria</taxon>
        <taxon>Pseudomonadati</taxon>
        <taxon>Bacteroidota</taxon>
        <taxon>Bacteroidia</taxon>
        <taxon>Bacteroidales</taxon>
        <taxon>Muribaculaceae</taxon>
        <taxon>Muribaculaceae incertae sedis</taxon>
        <taxon>Candidatus Merdivivens</taxon>
    </lineage>
</organism>
<evidence type="ECO:0000256" key="5">
    <source>
        <dbReference type="ARBA" id="ARBA00023029"/>
    </source>
</evidence>
<dbReference type="GO" id="GO:0006265">
    <property type="term" value="P:DNA topological change"/>
    <property type="evidence" value="ECO:0007669"/>
    <property type="project" value="UniProtKB-UniRule"/>
</dbReference>
<dbReference type="PROSITE" id="PS00396">
    <property type="entry name" value="TOPO_IA_1"/>
    <property type="match status" value="1"/>
</dbReference>